<comment type="similarity">
    <text evidence="5">Belongs to the arginase family.</text>
</comment>
<evidence type="ECO:0000256" key="4">
    <source>
        <dbReference type="ARBA" id="ARBA00023211"/>
    </source>
</evidence>
<accession>A0A975DA58</accession>
<dbReference type="RefSeq" id="WP_208831434.1">
    <property type="nucleotide sequence ID" value="NZ_CP072110.1"/>
</dbReference>
<dbReference type="CDD" id="cd09988">
    <property type="entry name" value="Formimidoylglutamase"/>
    <property type="match status" value="1"/>
</dbReference>
<keyword evidence="7" id="KW-1185">Reference proteome</keyword>
<dbReference type="AlphaFoldDB" id="A0A975DA58"/>
<dbReference type="Pfam" id="PF00491">
    <property type="entry name" value="Arginase"/>
    <property type="match status" value="1"/>
</dbReference>
<dbReference type="GO" id="GO:0033389">
    <property type="term" value="P:putrescine biosynthetic process from arginine, via agmatine"/>
    <property type="evidence" value="ECO:0007669"/>
    <property type="project" value="TreeGrafter"/>
</dbReference>
<evidence type="ECO:0000256" key="5">
    <source>
        <dbReference type="PROSITE-ProRule" id="PRU00742"/>
    </source>
</evidence>
<keyword evidence="4" id="KW-0464">Manganese</keyword>
<proteinExistence type="inferred from homology"/>
<dbReference type="GO" id="GO:0046872">
    <property type="term" value="F:metal ion binding"/>
    <property type="evidence" value="ECO:0007669"/>
    <property type="project" value="UniProtKB-KW"/>
</dbReference>
<dbReference type="InterPro" id="IPR006035">
    <property type="entry name" value="Ureohydrolase"/>
</dbReference>
<gene>
    <name evidence="6" type="ORF">J1N51_11630</name>
</gene>
<dbReference type="GO" id="GO:0008783">
    <property type="term" value="F:agmatinase activity"/>
    <property type="evidence" value="ECO:0007669"/>
    <property type="project" value="TreeGrafter"/>
</dbReference>
<organism evidence="6 7">
    <name type="scientific">Psychrosphaera ytuae</name>
    <dbReference type="NCBI Taxonomy" id="2820710"/>
    <lineage>
        <taxon>Bacteria</taxon>
        <taxon>Pseudomonadati</taxon>
        <taxon>Pseudomonadota</taxon>
        <taxon>Gammaproteobacteria</taxon>
        <taxon>Alteromonadales</taxon>
        <taxon>Pseudoalteromonadaceae</taxon>
        <taxon>Psychrosphaera</taxon>
    </lineage>
</organism>
<dbReference type="PANTHER" id="PTHR11358:SF35">
    <property type="entry name" value="FORMIMIDOYLGLUTAMASE"/>
    <property type="match status" value="1"/>
</dbReference>
<keyword evidence="3" id="KW-0369">Histidine metabolism</keyword>
<evidence type="ECO:0000256" key="1">
    <source>
        <dbReference type="ARBA" id="ARBA00022723"/>
    </source>
</evidence>
<sequence>MNVQPLFFNYTETSDVASYQNRRANERHVADDIVLPDSSLTLDENLKKAKQQGVKFVIVGIPEDIGPRANCGKGGAKHAWQQFLPVFLNQQSNQFFDWSQVMLIGSVDVEELEKQSNVADISDHKLTSLRDLVAQLDQRVVDVLSPIFQHDLQVIVIGGGHNNAYPIIKSAYSALGQKVGCVNLDPHADFRAMEGRHSGNPFRYAHHHGFMSKYCVMGLHEQKNNQESIESLMAAQFPFYSYQQLFVRRSISYDDALEEALGYIETEQVTGIEVDVDSIKHIPASAYSLTGFSSEQAMRFVSTFANSEQCRYLHLCEAAPDDNEPPGHKALESGQLLTQLIYSYVTSRTG</sequence>
<dbReference type="EMBL" id="CP072110">
    <property type="protein sequence ID" value="QTH63377.1"/>
    <property type="molecule type" value="Genomic_DNA"/>
</dbReference>
<dbReference type="PROSITE" id="PS51409">
    <property type="entry name" value="ARGINASE_2"/>
    <property type="match status" value="1"/>
</dbReference>
<dbReference type="Gene3D" id="3.40.800.10">
    <property type="entry name" value="Ureohydrolase domain"/>
    <property type="match status" value="1"/>
</dbReference>
<keyword evidence="1" id="KW-0479">Metal-binding</keyword>
<protein>
    <submittedName>
        <fullName evidence="6">Formimidoylglutamase</fullName>
    </submittedName>
</protein>
<dbReference type="PANTHER" id="PTHR11358">
    <property type="entry name" value="ARGINASE/AGMATINASE"/>
    <property type="match status" value="1"/>
</dbReference>
<evidence type="ECO:0000256" key="2">
    <source>
        <dbReference type="ARBA" id="ARBA00022801"/>
    </source>
</evidence>
<dbReference type="KEGG" id="psym:J1N51_11630"/>
<dbReference type="SUPFAM" id="SSF52768">
    <property type="entry name" value="Arginase/deacetylase"/>
    <property type="match status" value="1"/>
</dbReference>
<dbReference type="GO" id="GO:0006547">
    <property type="term" value="P:L-histidine metabolic process"/>
    <property type="evidence" value="ECO:0007669"/>
    <property type="project" value="UniProtKB-KW"/>
</dbReference>
<evidence type="ECO:0000313" key="6">
    <source>
        <dbReference type="EMBL" id="QTH63377.1"/>
    </source>
</evidence>
<reference evidence="6" key="1">
    <citation type="submission" date="2021-03" db="EMBL/GenBank/DDBJ databases">
        <title>Description of Psychrosphaera ytuae sp. nov. isolated from deep sea sediment of South China Sea.</title>
        <authorList>
            <person name="Zhang J."/>
            <person name="Xu X.-D."/>
        </authorList>
    </citation>
    <scope>NUCLEOTIDE SEQUENCE</scope>
    <source>
        <strain evidence="6">MTZ26</strain>
    </source>
</reference>
<dbReference type="InterPro" id="IPR023696">
    <property type="entry name" value="Ureohydrolase_dom_sf"/>
</dbReference>
<evidence type="ECO:0000313" key="7">
    <source>
        <dbReference type="Proteomes" id="UP000682739"/>
    </source>
</evidence>
<evidence type="ECO:0000256" key="3">
    <source>
        <dbReference type="ARBA" id="ARBA00022808"/>
    </source>
</evidence>
<dbReference type="Proteomes" id="UP000682739">
    <property type="component" value="Chromosome"/>
</dbReference>
<name>A0A975DA58_9GAMM</name>
<keyword evidence="2" id="KW-0378">Hydrolase</keyword>